<dbReference type="InterPro" id="IPR027370">
    <property type="entry name" value="Znf-RING_euk"/>
</dbReference>
<dbReference type="Gene3D" id="3.30.160.60">
    <property type="entry name" value="Classic Zinc Finger"/>
    <property type="match status" value="1"/>
</dbReference>
<dbReference type="PANTHER" id="PTHR25465">
    <property type="entry name" value="B-BOX DOMAIN CONTAINING"/>
    <property type="match status" value="1"/>
</dbReference>
<keyword evidence="9" id="KW-1185">Reference proteome</keyword>
<evidence type="ECO:0000259" key="7">
    <source>
        <dbReference type="PROSITE" id="PS50119"/>
    </source>
</evidence>
<dbReference type="InterPro" id="IPR058030">
    <property type="entry name" value="TRIM8/14/16/25/29/45/65_CC"/>
</dbReference>
<dbReference type="PROSITE" id="PS00518">
    <property type="entry name" value="ZF_RING_1"/>
    <property type="match status" value="1"/>
</dbReference>
<dbReference type="Pfam" id="PF00643">
    <property type="entry name" value="zf-B_box"/>
    <property type="match status" value="1"/>
</dbReference>
<accession>A0A672R9X6</accession>
<feature type="coiled-coil region" evidence="5">
    <location>
        <begin position="199"/>
        <end position="245"/>
    </location>
</feature>
<dbReference type="PROSITE" id="PS50119">
    <property type="entry name" value="ZF_BBOX"/>
    <property type="match status" value="1"/>
</dbReference>
<dbReference type="Gene3D" id="4.10.830.40">
    <property type="match status" value="1"/>
</dbReference>
<evidence type="ECO:0000256" key="1">
    <source>
        <dbReference type="ARBA" id="ARBA00022723"/>
    </source>
</evidence>
<evidence type="ECO:0000256" key="2">
    <source>
        <dbReference type="ARBA" id="ARBA00022771"/>
    </source>
</evidence>
<dbReference type="CDD" id="cd19769">
    <property type="entry name" value="Bbox2_TRIM16-like"/>
    <property type="match status" value="1"/>
</dbReference>
<dbReference type="Ensembl" id="ENSSGRT00000090937.1">
    <property type="protein sequence ID" value="ENSSGRP00000085413.1"/>
    <property type="gene ID" value="ENSSGRG00000043004.1"/>
</dbReference>
<dbReference type="PROSITE" id="PS50089">
    <property type="entry name" value="ZF_RING_2"/>
    <property type="match status" value="1"/>
</dbReference>
<feature type="domain" description="RING-type" evidence="6">
    <location>
        <begin position="23"/>
        <end position="63"/>
    </location>
</feature>
<dbReference type="InterPro" id="IPR017907">
    <property type="entry name" value="Znf_RING_CS"/>
</dbReference>
<dbReference type="InParanoid" id="A0A672R9X6"/>
<evidence type="ECO:0000259" key="6">
    <source>
        <dbReference type="PROSITE" id="PS50089"/>
    </source>
</evidence>
<dbReference type="PANTHER" id="PTHR25465:SF32">
    <property type="entry name" value="BLOODTHIRSTY-RELATED GENE FAMILY, MEMBER 16 ISOFORM X1-RELATED"/>
    <property type="match status" value="1"/>
</dbReference>
<dbReference type="Gene3D" id="3.30.40.10">
    <property type="entry name" value="Zinc/RING finger domain, C3HC4 (zinc finger)"/>
    <property type="match status" value="1"/>
</dbReference>
<keyword evidence="2 4" id="KW-0863">Zinc-finger</keyword>
<evidence type="ECO:0000256" key="4">
    <source>
        <dbReference type="PROSITE-ProRule" id="PRU00024"/>
    </source>
</evidence>
<dbReference type="Pfam" id="PF13445">
    <property type="entry name" value="zf-RING_UBOX"/>
    <property type="match status" value="1"/>
</dbReference>
<proteinExistence type="predicted"/>
<dbReference type="GO" id="GO:0008270">
    <property type="term" value="F:zinc ion binding"/>
    <property type="evidence" value="ECO:0007669"/>
    <property type="project" value="UniProtKB-KW"/>
</dbReference>
<keyword evidence="5" id="KW-0175">Coiled coil</keyword>
<dbReference type="AlphaFoldDB" id="A0A672R9X6"/>
<evidence type="ECO:0000313" key="8">
    <source>
        <dbReference type="Ensembl" id="ENSSGRP00000085413.1"/>
    </source>
</evidence>
<dbReference type="OMA" id="DEQACIC"/>
<keyword evidence="1" id="KW-0479">Metal-binding</keyword>
<evidence type="ECO:0000256" key="5">
    <source>
        <dbReference type="SAM" id="Coils"/>
    </source>
</evidence>
<feature type="domain" description="B box-type" evidence="7">
    <location>
        <begin position="134"/>
        <end position="174"/>
    </location>
</feature>
<dbReference type="SMART" id="SM00336">
    <property type="entry name" value="BBOX"/>
    <property type="match status" value="2"/>
</dbReference>
<dbReference type="InterPro" id="IPR000315">
    <property type="entry name" value="Znf_B-box"/>
</dbReference>
<dbReference type="Pfam" id="PF22586">
    <property type="entry name" value="ANCHR-like_BBOX"/>
    <property type="match status" value="1"/>
</dbReference>
<keyword evidence="3" id="KW-0862">Zinc</keyword>
<dbReference type="Pfam" id="PF25600">
    <property type="entry name" value="TRIM_CC"/>
    <property type="match status" value="1"/>
</dbReference>
<name>A0A672R9X6_SINGR</name>
<reference evidence="8" key="1">
    <citation type="submission" date="2025-08" db="UniProtKB">
        <authorList>
            <consortium name="Ensembl"/>
        </authorList>
    </citation>
    <scope>IDENTIFICATION</scope>
</reference>
<organism evidence="8 9">
    <name type="scientific">Sinocyclocheilus grahami</name>
    <name type="common">Dianchi golden-line fish</name>
    <name type="synonym">Barbus grahami</name>
    <dbReference type="NCBI Taxonomy" id="75366"/>
    <lineage>
        <taxon>Eukaryota</taxon>
        <taxon>Metazoa</taxon>
        <taxon>Chordata</taxon>
        <taxon>Craniata</taxon>
        <taxon>Vertebrata</taxon>
        <taxon>Euteleostomi</taxon>
        <taxon>Actinopterygii</taxon>
        <taxon>Neopterygii</taxon>
        <taxon>Teleostei</taxon>
        <taxon>Ostariophysi</taxon>
        <taxon>Cypriniformes</taxon>
        <taxon>Cyprinidae</taxon>
        <taxon>Cyprininae</taxon>
        <taxon>Sinocyclocheilus</taxon>
    </lineage>
</organism>
<sequence length="258" mass="29843">MTLVLFHSQNEKCVESLSEEIQCSICLDLFTDPVSTPCGHNFCKSCLNQCWNNSQTYNCPFCKETFSKRPDLKINTALRQNKSEVLCDICDDIKMKALKMCLVCQSSYCETHLEPHHRAVNLKKHKLIDPGENLEDYICQKHEKPLELFCRDDQTCVCLLCAVTNHRNHNTVAVEEESRAKWVGKADSTELFTDLMRSIERYQSELLEMMEQKQKAAEKQTEELIKALEQEISELKRRDTELEQLSHTSLPVCCCRVV</sequence>
<dbReference type="InterPro" id="IPR051051">
    <property type="entry name" value="E3_ubiq-ligase_TRIM/RNF"/>
</dbReference>
<reference evidence="8" key="2">
    <citation type="submission" date="2025-09" db="UniProtKB">
        <authorList>
            <consortium name="Ensembl"/>
        </authorList>
    </citation>
    <scope>IDENTIFICATION</scope>
</reference>
<dbReference type="SUPFAM" id="SSF57845">
    <property type="entry name" value="B-box zinc-binding domain"/>
    <property type="match status" value="1"/>
</dbReference>
<protein>
    <submittedName>
        <fullName evidence="8">Uncharacterized protein</fullName>
    </submittedName>
</protein>
<evidence type="ECO:0000313" key="9">
    <source>
        <dbReference type="Proteomes" id="UP000472262"/>
    </source>
</evidence>
<evidence type="ECO:0000256" key="3">
    <source>
        <dbReference type="ARBA" id="ARBA00022833"/>
    </source>
</evidence>
<dbReference type="Proteomes" id="UP000472262">
    <property type="component" value="Unassembled WGS sequence"/>
</dbReference>
<dbReference type="InterPro" id="IPR001841">
    <property type="entry name" value="Znf_RING"/>
</dbReference>
<dbReference type="SUPFAM" id="SSF57850">
    <property type="entry name" value="RING/U-box"/>
    <property type="match status" value="1"/>
</dbReference>
<dbReference type="CDD" id="cd22249">
    <property type="entry name" value="UDM1_RNF168_RNF169-like"/>
    <property type="match status" value="1"/>
</dbReference>
<dbReference type="SMART" id="SM00184">
    <property type="entry name" value="RING"/>
    <property type="match status" value="1"/>
</dbReference>
<dbReference type="InterPro" id="IPR013083">
    <property type="entry name" value="Znf_RING/FYVE/PHD"/>
</dbReference>